<comment type="caution">
    <text evidence="8">The sequence shown here is derived from an EMBL/GenBank/DDBJ whole genome shotgun (WGS) entry which is preliminary data.</text>
</comment>
<gene>
    <name evidence="8" type="ORF">HXK21_04260</name>
</gene>
<dbReference type="PANTHER" id="PTHR43663">
    <property type="entry name" value="CHROMATE TRANSPORT PROTEIN-RELATED"/>
    <property type="match status" value="1"/>
</dbReference>
<evidence type="ECO:0000313" key="8">
    <source>
        <dbReference type="EMBL" id="MBF0970239.1"/>
    </source>
</evidence>
<evidence type="ECO:0000256" key="1">
    <source>
        <dbReference type="ARBA" id="ARBA00004651"/>
    </source>
</evidence>
<keyword evidence="4 7" id="KW-0812">Transmembrane</keyword>
<dbReference type="Proteomes" id="UP000704068">
    <property type="component" value="Unassembled WGS sequence"/>
</dbReference>
<feature type="transmembrane region" description="Helical" evidence="7">
    <location>
        <begin position="104"/>
        <end position="124"/>
    </location>
</feature>
<sequence length="177" mass="19270">MNIYIETFKTFLKGGGLALGNGYAAITPIRDSIMNHQWLSEEAFEDTIVIAQALPGLFSLNFAVFLGYKIKGWRGSLAALSGMLLPALALAFILAVSFNKVRDLPIINSFLKGARPAIIALMVYPCFKLFKHSNNSLSTIWLPIGALLAISLLHISPAYIIMVVVACAIVYSLLIKP</sequence>
<evidence type="ECO:0000256" key="2">
    <source>
        <dbReference type="ARBA" id="ARBA00005262"/>
    </source>
</evidence>
<evidence type="ECO:0000256" key="4">
    <source>
        <dbReference type="ARBA" id="ARBA00022692"/>
    </source>
</evidence>
<comment type="similarity">
    <text evidence="2">Belongs to the chromate ion transporter (CHR) (TC 2.A.51) family.</text>
</comment>
<reference evidence="8" key="1">
    <citation type="submission" date="2020-04" db="EMBL/GenBank/DDBJ databases">
        <title>Deep metagenomics examines the oral microbiome during advanced dental caries in children, revealing novel taxa and co-occurrences with host molecules.</title>
        <authorList>
            <person name="Baker J.L."/>
            <person name="Morton J.T."/>
            <person name="Dinis M."/>
            <person name="Alvarez R."/>
            <person name="Tran N.C."/>
            <person name="Knight R."/>
            <person name="Edlund A."/>
        </authorList>
    </citation>
    <scope>NUCLEOTIDE SEQUENCE</scope>
    <source>
        <strain evidence="8">JCVI_34_bin.1</strain>
    </source>
</reference>
<dbReference type="Pfam" id="PF02417">
    <property type="entry name" value="Chromate_transp"/>
    <property type="match status" value="1"/>
</dbReference>
<dbReference type="EMBL" id="JABZGR010000008">
    <property type="protein sequence ID" value="MBF0970239.1"/>
    <property type="molecule type" value="Genomic_DNA"/>
</dbReference>
<feature type="transmembrane region" description="Helical" evidence="7">
    <location>
        <begin position="136"/>
        <end position="153"/>
    </location>
</feature>
<proteinExistence type="inferred from homology"/>
<dbReference type="GO" id="GO:0005886">
    <property type="term" value="C:plasma membrane"/>
    <property type="evidence" value="ECO:0007669"/>
    <property type="project" value="UniProtKB-SubCell"/>
</dbReference>
<accession>A0A929RX90</accession>
<dbReference type="InterPro" id="IPR052518">
    <property type="entry name" value="CHR_Transporter"/>
</dbReference>
<feature type="transmembrane region" description="Helical" evidence="7">
    <location>
        <begin position="159"/>
        <end position="175"/>
    </location>
</feature>
<keyword evidence="3" id="KW-1003">Cell membrane</keyword>
<dbReference type="RefSeq" id="WP_303763530.1">
    <property type="nucleotide sequence ID" value="NZ_JABZGR010000008.1"/>
</dbReference>
<dbReference type="GO" id="GO:0015109">
    <property type="term" value="F:chromate transmembrane transporter activity"/>
    <property type="evidence" value="ECO:0007669"/>
    <property type="project" value="InterPro"/>
</dbReference>
<evidence type="ECO:0000313" key="9">
    <source>
        <dbReference type="Proteomes" id="UP000704068"/>
    </source>
</evidence>
<evidence type="ECO:0000256" key="6">
    <source>
        <dbReference type="ARBA" id="ARBA00023136"/>
    </source>
</evidence>
<organism evidence="8 9">
    <name type="scientific">Alloprevotella tannerae</name>
    <dbReference type="NCBI Taxonomy" id="76122"/>
    <lineage>
        <taxon>Bacteria</taxon>
        <taxon>Pseudomonadati</taxon>
        <taxon>Bacteroidota</taxon>
        <taxon>Bacteroidia</taxon>
        <taxon>Bacteroidales</taxon>
        <taxon>Prevotellaceae</taxon>
        <taxon>Alloprevotella</taxon>
    </lineage>
</organism>
<dbReference type="PANTHER" id="PTHR43663:SF1">
    <property type="entry name" value="CHROMATE TRANSPORTER"/>
    <property type="match status" value="1"/>
</dbReference>
<dbReference type="InterPro" id="IPR003370">
    <property type="entry name" value="Chromate_transpt"/>
</dbReference>
<evidence type="ECO:0000256" key="7">
    <source>
        <dbReference type="SAM" id="Phobius"/>
    </source>
</evidence>
<feature type="transmembrane region" description="Helical" evidence="7">
    <location>
        <begin position="77"/>
        <end position="98"/>
    </location>
</feature>
<name>A0A929RX90_9BACT</name>
<protein>
    <submittedName>
        <fullName evidence="8">Chromate transporter</fullName>
    </submittedName>
</protein>
<keyword evidence="5 7" id="KW-1133">Transmembrane helix</keyword>
<evidence type="ECO:0000256" key="3">
    <source>
        <dbReference type="ARBA" id="ARBA00022475"/>
    </source>
</evidence>
<comment type="subcellular location">
    <subcellularLocation>
        <location evidence="1">Cell membrane</location>
        <topology evidence="1">Multi-pass membrane protein</topology>
    </subcellularLocation>
</comment>
<evidence type="ECO:0000256" key="5">
    <source>
        <dbReference type="ARBA" id="ARBA00022989"/>
    </source>
</evidence>
<keyword evidence="6 7" id="KW-0472">Membrane</keyword>
<dbReference type="AlphaFoldDB" id="A0A929RX90"/>